<keyword evidence="7" id="KW-0539">Nucleus</keyword>
<dbReference type="Pfam" id="PF21093">
    <property type="entry name" value="Nup188_N-subdom_III"/>
    <property type="match status" value="1"/>
</dbReference>
<dbReference type="InterPro" id="IPR044840">
    <property type="entry name" value="Nup188"/>
</dbReference>
<dbReference type="InterPro" id="IPR048883">
    <property type="entry name" value="Nup188_N-subdom_III"/>
</dbReference>
<evidence type="ECO:0000256" key="3">
    <source>
        <dbReference type="ARBA" id="ARBA00022816"/>
    </source>
</evidence>
<dbReference type="VEuPathDB" id="FungiDB:SMAC_02230"/>
<feature type="region of interest" description="Disordered" evidence="10">
    <location>
        <begin position="1717"/>
        <end position="1739"/>
    </location>
</feature>
<dbReference type="PANTHER" id="PTHR31431">
    <property type="entry name" value="NUCLEOPORIN NUP188 HOMOLOG"/>
    <property type="match status" value="1"/>
</dbReference>
<evidence type="ECO:0000256" key="4">
    <source>
        <dbReference type="ARBA" id="ARBA00022927"/>
    </source>
</evidence>
<protein>
    <recommendedName>
        <fullName evidence="9">Nucleoporin NUP188</fullName>
    </recommendedName>
</protein>
<comment type="similarity">
    <text evidence="8">Belongs to the Nup188 family.</text>
</comment>
<keyword evidence="6" id="KW-0906">Nuclear pore complex</keyword>
<evidence type="ECO:0000259" key="13">
    <source>
        <dbReference type="Pfam" id="PF21093"/>
    </source>
</evidence>
<dbReference type="GO" id="GO:0006606">
    <property type="term" value="P:protein import into nucleus"/>
    <property type="evidence" value="ECO:0007669"/>
    <property type="project" value="TreeGrafter"/>
</dbReference>
<evidence type="ECO:0000256" key="7">
    <source>
        <dbReference type="ARBA" id="ARBA00023242"/>
    </source>
</evidence>
<evidence type="ECO:0000256" key="2">
    <source>
        <dbReference type="ARBA" id="ARBA00022448"/>
    </source>
</evidence>
<dbReference type="Pfam" id="PF18378">
    <property type="entry name" value="Nup188_C"/>
    <property type="match status" value="1"/>
</dbReference>
<evidence type="ECO:0000256" key="10">
    <source>
        <dbReference type="SAM" id="MobiDB-lite"/>
    </source>
</evidence>
<feature type="domain" description="Nucleoporin Nup188 N-terminal subdomain III" evidence="13">
    <location>
        <begin position="759"/>
        <end position="1154"/>
    </location>
</feature>
<comment type="caution">
    <text evidence="14">The sequence shown here is derived from an EMBL/GenBank/DDBJ whole genome shotgun (WGS) entry which is preliminary data.</text>
</comment>
<dbReference type="GO" id="GO:0044611">
    <property type="term" value="C:nuclear pore inner ring"/>
    <property type="evidence" value="ECO:0007669"/>
    <property type="project" value="TreeGrafter"/>
</dbReference>
<dbReference type="GO" id="GO:0006405">
    <property type="term" value="P:RNA export from nucleus"/>
    <property type="evidence" value="ECO:0007669"/>
    <property type="project" value="TreeGrafter"/>
</dbReference>
<dbReference type="Pfam" id="PF21094">
    <property type="entry name" value="Nup188_SH3-like"/>
    <property type="match status" value="1"/>
</dbReference>
<evidence type="ECO:0000256" key="6">
    <source>
        <dbReference type="ARBA" id="ARBA00023132"/>
    </source>
</evidence>
<evidence type="ECO:0000256" key="5">
    <source>
        <dbReference type="ARBA" id="ARBA00023010"/>
    </source>
</evidence>
<evidence type="ECO:0000256" key="1">
    <source>
        <dbReference type="ARBA" id="ARBA00004567"/>
    </source>
</evidence>
<feature type="compositionally biased region" description="Low complexity" evidence="10">
    <location>
        <begin position="1722"/>
        <end position="1739"/>
    </location>
</feature>
<evidence type="ECO:0000259" key="12">
    <source>
        <dbReference type="Pfam" id="PF18378"/>
    </source>
</evidence>
<dbReference type="InterPro" id="IPR041634">
    <property type="entry name" value="Nup188_C"/>
</dbReference>
<accession>A0A8S8ZMT2</accession>
<dbReference type="OMA" id="HSWKFFA"/>
<comment type="subcellular location">
    <subcellularLocation>
        <location evidence="1">Nucleus</location>
        <location evidence="1">Nuclear pore complex</location>
    </subcellularLocation>
</comment>
<evidence type="ECO:0000256" key="9">
    <source>
        <dbReference type="ARBA" id="ARBA00040174"/>
    </source>
</evidence>
<dbReference type="Proteomes" id="UP000433876">
    <property type="component" value="Unassembled WGS sequence"/>
</dbReference>
<name>A0A8S8ZMT2_SORMA</name>
<dbReference type="Gene3D" id="1.25.10.70">
    <property type="match status" value="1"/>
</dbReference>
<feature type="region of interest" description="Disordered" evidence="10">
    <location>
        <begin position="1819"/>
        <end position="1844"/>
    </location>
</feature>
<reference evidence="14 15" key="1">
    <citation type="submission" date="2017-07" db="EMBL/GenBank/DDBJ databases">
        <title>Genome sequence of the Sordaria macrospora wild type strain R19027.</title>
        <authorList>
            <person name="Nowrousian M."/>
            <person name="Teichert I."/>
            <person name="Kueck U."/>
        </authorList>
    </citation>
    <scope>NUCLEOTIDE SEQUENCE [LARGE SCALE GENOMIC DNA]</scope>
    <source>
        <strain evidence="14 15">R19027</strain>
        <tissue evidence="14">Mycelium</tissue>
    </source>
</reference>
<proteinExistence type="inferred from homology"/>
<dbReference type="GO" id="GO:0051028">
    <property type="term" value="P:mRNA transport"/>
    <property type="evidence" value="ECO:0007669"/>
    <property type="project" value="UniProtKB-KW"/>
</dbReference>
<keyword evidence="5" id="KW-0811">Translocation</keyword>
<feature type="domain" description="Nucleoporin Nup188 N-terminal" evidence="11">
    <location>
        <begin position="55"/>
        <end position="433"/>
    </location>
</feature>
<dbReference type="EMBL" id="NMPR01000062">
    <property type="protein sequence ID" value="KAA8632107.1"/>
    <property type="molecule type" value="Genomic_DNA"/>
</dbReference>
<dbReference type="InterPro" id="IPR018864">
    <property type="entry name" value="Nucleoporin_Nup188_N"/>
</dbReference>
<keyword evidence="3" id="KW-0509">mRNA transport</keyword>
<organism evidence="14 15">
    <name type="scientific">Sordaria macrospora</name>
    <dbReference type="NCBI Taxonomy" id="5147"/>
    <lineage>
        <taxon>Eukaryota</taxon>
        <taxon>Fungi</taxon>
        <taxon>Dikarya</taxon>
        <taxon>Ascomycota</taxon>
        <taxon>Pezizomycotina</taxon>
        <taxon>Sordariomycetes</taxon>
        <taxon>Sordariomycetidae</taxon>
        <taxon>Sordariales</taxon>
        <taxon>Sordariaceae</taxon>
        <taxon>Sordaria</taxon>
    </lineage>
</organism>
<gene>
    <name evidence="14" type="ORF">SMACR_02230</name>
</gene>
<keyword evidence="4" id="KW-0653">Protein transport</keyword>
<evidence type="ECO:0000313" key="14">
    <source>
        <dbReference type="EMBL" id="KAA8632107.1"/>
    </source>
</evidence>
<dbReference type="PANTHER" id="PTHR31431:SF1">
    <property type="entry name" value="NUCLEOPORIN NUP188"/>
    <property type="match status" value="1"/>
</dbReference>
<keyword evidence="2" id="KW-0813">Transport</keyword>
<evidence type="ECO:0000259" key="11">
    <source>
        <dbReference type="Pfam" id="PF10487"/>
    </source>
</evidence>
<evidence type="ECO:0000256" key="8">
    <source>
        <dbReference type="ARBA" id="ARBA00038387"/>
    </source>
</evidence>
<evidence type="ECO:0000313" key="15">
    <source>
        <dbReference type="Proteomes" id="UP000433876"/>
    </source>
</evidence>
<sequence length="1871" mass="206532">MASLTDKTYFPPLEECLTGKNIILSWKLVASALADQRGDRITSDAVSSFLRDGYVQQLLKNPSKTFEPPTSQTKADFETKTAAINVTQTPNERFNIKTIKDDAIWLSTNVNISQVAALRIVVVEFQSRAHAHLVGPLTTQDVDNIQEAAGVSDAQTSNILALLNLSTVADAESTWADFEKDATRRQRILAHYLSERRSFMSSAESLVTFMLHSSAAILDQETHNLRREIVREAFEYDEFDDHSEINISLFEALIPRYFTLLEDAIKRAQTGPANVEERLLTEQITIDWTRTALTEAIHAMTVSFQILDLSGPMFTTPEIITQWFQIMNTYEFLDSISSGYDLVSELVMPTKSLVCAISLRLVNLNRSLMYLSQDIDLLDFEEPYLASSELLTIIHTAITSAANAGSPTASPVILAWSLILQEMFIGYQERAERRDVAQNARAQASFELEIQPNPSGRRNSAGSIVSIERSPYDLFLTSQALDRDNQLVEALAFAATARGQVYEVMSEMAACLGHSQLAAFSSLLGARVRAVFLEVLKKSFPIVGYQNDTVSCLLAVLSGGRQYWDISPKSALSPSQEVDSVMLRDNELKENYLLQARNRYPYEFLPFVSFTRALLTGLLADSENSEWVISLLLRSPTLTLDWRSDWVNYELIYEDENINSFQLIADLDLFDTSKVTRRRPENEEKFTIPAGTLGRFVSDSERIAILEYEHSALALLGKRLEVSLKADAYSSALPGLTPDEVAESILLLATVVRVETLRTAVTVSRAGSEAGMAILQEASRALPHTKDILTVVCDLMDTIIQDDLVNVDGPRTAVLAACLQFLDAALPVCPGRVWAYMSRTALINGETRAGRLSRITGNLDMITERFDFLSSAMKFFSNLIEIAMLGAVQRKVVRETNARSNLDANAWLGTSEKVISRVSLAIAQTAVDIIENSATWRFPSELDRSIVVRDVVGIMQKLLSYTYNLGATGPANTLTGYLEPAARYVLESFVTASSNSLRFQPLLATLLVAFQIPDSTLYPRRAAVVSERLLVVLDFATILLRVSNYLDLPVANLQTQLFKSASLVARLPAIRLSFKAPAIALLSALVESAGKGNAEPPSLLGYLGPQISRSFIQIASQLDKPFDRVPESVSTWRFFSTIMRNRQQWMANCLLTGKTPREALKGDGRIAALSPDSVLSTAMEKLRSIKKLPSREAIAILDFFTSAQNYWPWTIFAMQKDTSFLTDLRAYVRDLKSPSMVSRTDPREAGYQARIAAYIAEAFAMQLYHLRQMRQSQQFANDVVNDLDYFLRNGVQVSGYNASLHSNFAKNFSQRYPGISIEDFKRTVLVPRDLGSQFYYALDFAESMLSYDVAWAGSRKNGFRHEMETANLNLSLVEAEITLFHAWEYLLLELSISLLPKNETVAKQMSQVAEQCLDANQRAQPPDNIFIRLAHARANLALTLLQRLADASHLPKDISKLLTSITRAINNIEDPFDKEQISYFRTLLKILFVALRGTRHSANAPAPGASTTSQSGGETTSVAVTQLILTILDRVVAQSFRSLVALVHEPTSPTTPEDLALLTAILQACLSVPGIDQCQVQILNIMAGHDVFQVATSLFSWADKLTDKSGDPIYGELSLVFLLELSAMPTIAEQLACDGLLGHLTSANLAGFMRRANVGPLADKAGAARCYSIWAKGILPLLLNMLGALGATIAPEIAYVLNQFPNLLRAAVDRFEAPGVNRTGFSSPSPSSKSNSNSNNNNNKDTSITLTSISEIHSLALITRVLSAIRLTNAGGQSARDIPQISGGWEDEARQNMLENVEFWLGSRKVLRERLLPFGQREGEWRSQKPAGAAGASGEGGVTESKCESKLEEKAVEMLSGVAEVLGLGEGEDGA</sequence>
<dbReference type="GO" id="GO:0017056">
    <property type="term" value="F:structural constituent of nuclear pore"/>
    <property type="evidence" value="ECO:0007669"/>
    <property type="project" value="InterPro"/>
</dbReference>
<feature type="domain" description="Nuclear pore protein Nup188 C-terminal" evidence="12">
    <location>
        <begin position="1457"/>
        <end position="1862"/>
    </location>
</feature>
<dbReference type="Pfam" id="PF10487">
    <property type="entry name" value="Nup188_N"/>
    <property type="match status" value="1"/>
</dbReference>